<accession>K2GF88</accession>
<proteinExistence type="predicted"/>
<sequence length="1104" mass="129115">MNISTLRKIILSMGAFVLFSISSQFTFAYTATWPTEEISWFAKCDYRIVWKLYNNTPFATSWKATPCEATIDFNDLSDWEYYLELRSRDSWVAWTSSAYSDWAYNDSSNKIAHTKIGPYKIDTTPPTCVLENITLKADKSNNQYYHNWIFYYKGKDSPSWSFTARIESKDNPIWSWISKIKFEDTIWAWATIDNPVWTATQEAQDFTHTYNWNWLKTYNSDMTLSGNTKCIDHALNESIVSINANSTATFEDVAWSPSIPLTAVKFQPDAANPDFTKDSITFKNWNFWAGTMESLFSWNTIKYLAAYDDRELLFKGLADNWSGLRKFSIYIENPIVKETKDIKKSWWSTYSSRITNVADTVLKHDFRYVDTWNNDITSNGIRNYKIDIVSEALNKNISSDRLCDNVDNCYSLPDNEFKIVANEQNPTATTKGWTAFSSNAGDRTKIGDNEDKNDVIVSWKDKYWNSVVPVPGVKETVTRVKFANTMWKDQISSAWPGLWDAIDFSFWDWTNKTLAWWTTAWIYHDFIFTGNNTSDYWLWIIKIDIKSLIPTDNKYKDALSQKMYQTDAWKISINSLSLQTNSKNWYTSVWAIPSLEAIPASIAFEYTPAFSINTTNEIFPIIESKDKNLLIRWSAKNLKVIGHQYENRLITNNLFLWFNNISYTSPAQTTILPEWSKYYLGTNNIWGIWWAAWEKTLRYWSYSDSQTNNFKFTPKSIWWVTNENTKVAMYSLLRYSIWSKLVQLPAVQSWLWNYDKITEIEEEWATAINKDVTYNTKSDIIFAEVDIRWISQTDNVSKLTNAEWAVTTSSAETKFNDFSAITLYDLKTNINQNVAQIIAWKDRKDSADSIVGWTATINSLESIWKWLLLEDGNIAYFNNTDVIIDCWWACNLGSKKTIIIENWKLIIKSDIAYSSNNAVLWLILLGETQLRVSEKITNMAWIVYSEWPVVSVSQSDTNKIYDWLNITESSLLNQLYWKWSIASRNTVWWSIKEPAICPYWTDEYLSGCNKDNAKKYDLIYLRRYARVSQDLYGISTNPMWDSKVPFWIDKVAVKIAWWTIIWKDWIWSTVWTLPKPTKANLNAPLIIEYDANLINNPPYWFWKN</sequence>
<feature type="chain" id="PRO_5017261103" evidence="1">
    <location>
        <begin position="29"/>
        <end position="1104"/>
    </location>
</feature>
<comment type="caution">
    <text evidence="2">The sequence shown here is derived from an EMBL/GenBank/DDBJ whole genome shotgun (WGS) entry which is preliminary data.</text>
</comment>
<dbReference type="AlphaFoldDB" id="K2GF88"/>
<dbReference type="EMBL" id="AMFJ01000258">
    <property type="protein sequence ID" value="EKE28974.1"/>
    <property type="molecule type" value="Genomic_DNA"/>
</dbReference>
<name>K2GF88_9BACT</name>
<reference evidence="2" key="1">
    <citation type="journal article" date="2012" name="Science">
        <title>Fermentation, hydrogen, and sulfur metabolism in multiple uncultivated bacterial phyla.</title>
        <authorList>
            <person name="Wrighton K.C."/>
            <person name="Thomas B.C."/>
            <person name="Sharon I."/>
            <person name="Miller C.S."/>
            <person name="Castelle C.J."/>
            <person name="VerBerkmoes N.C."/>
            <person name="Wilkins M.J."/>
            <person name="Hettich R.L."/>
            <person name="Lipton M.S."/>
            <person name="Williams K.H."/>
            <person name="Long P.E."/>
            <person name="Banfield J.F."/>
        </authorList>
    </citation>
    <scope>NUCLEOTIDE SEQUENCE [LARGE SCALE GENOMIC DNA]</scope>
</reference>
<gene>
    <name evidence="2" type="ORF">ACD_2C00258G0014</name>
</gene>
<evidence type="ECO:0000256" key="1">
    <source>
        <dbReference type="SAM" id="SignalP"/>
    </source>
</evidence>
<feature type="signal peptide" evidence="1">
    <location>
        <begin position="1"/>
        <end position="28"/>
    </location>
</feature>
<protein>
    <submittedName>
        <fullName evidence="2">Uncharacterized protein</fullName>
    </submittedName>
</protein>
<evidence type="ECO:0000313" key="2">
    <source>
        <dbReference type="EMBL" id="EKE28974.1"/>
    </source>
</evidence>
<organism evidence="2">
    <name type="scientific">uncultured bacterium</name>
    <name type="common">gcode 4</name>
    <dbReference type="NCBI Taxonomy" id="1234023"/>
    <lineage>
        <taxon>Bacteria</taxon>
        <taxon>environmental samples</taxon>
    </lineage>
</organism>
<keyword evidence="1" id="KW-0732">Signal</keyword>